<keyword evidence="1" id="KW-0812">Transmembrane</keyword>
<feature type="transmembrane region" description="Helical" evidence="1">
    <location>
        <begin position="104"/>
        <end position="122"/>
    </location>
</feature>
<keyword evidence="1" id="KW-1133">Transmembrane helix</keyword>
<dbReference type="RefSeq" id="WP_307502704.1">
    <property type="nucleotide sequence ID" value="NZ_BAAACE010000029.1"/>
</dbReference>
<dbReference type="NCBIfam" id="NF037962">
    <property type="entry name" value="arsenic_eff"/>
    <property type="match status" value="1"/>
</dbReference>
<feature type="transmembrane region" description="Helical" evidence="1">
    <location>
        <begin position="353"/>
        <end position="374"/>
    </location>
</feature>
<reference evidence="2 3" key="1">
    <citation type="submission" date="2023-07" db="EMBL/GenBank/DDBJ databases">
        <title>Genomic Encyclopedia of Type Strains, Phase IV (KMG-IV): sequencing the most valuable type-strain genomes for metagenomic binning, comparative biology and taxonomic classification.</title>
        <authorList>
            <person name="Goeker M."/>
        </authorList>
    </citation>
    <scope>NUCLEOTIDE SEQUENCE [LARGE SCALE GENOMIC DNA]</scope>
    <source>
        <strain evidence="2 3">DSM 15049</strain>
    </source>
</reference>
<organism evidence="2 3">
    <name type="scientific">Paraclostridium ghonii</name>
    <dbReference type="NCBI Taxonomy" id="29358"/>
    <lineage>
        <taxon>Bacteria</taxon>
        <taxon>Bacillati</taxon>
        <taxon>Bacillota</taxon>
        <taxon>Clostridia</taxon>
        <taxon>Peptostreptococcales</taxon>
        <taxon>Peptostreptococcaceae</taxon>
        <taxon>Paraclostridium</taxon>
    </lineage>
</organism>
<accession>A0ABU0MX37</accession>
<keyword evidence="1" id="KW-0472">Membrane</keyword>
<feature type="transmembrane region" description="Helical" evidence="1">
    <location>
        <begin position="213"/>
        <end position="233"/>
    </location>
</feature>
<protein>
    <recommendedName>
        <fullName evidence="4">Arsenic efflux protein</fullName>
    </recommendedName>
</protein>
<feature type="transmembrane region" description="Helical" evidence="1">
    <location>
        <begin position="253"/>
        <end position="273"/>
    </location>
</feature>
<keyword evidence="3" id="KW-1185">Reference proteome</keyword>
<sequence>MSILISSAEETFLHVGSLVSMSILIFGFINYKTSGSFVEIISKNKKLQPLFGALLGALPGCGGSIVLMPLFINNKVTFGTIIASLIASMGDSAFLMITTDFKAYILVASISFLVGIFTGYLVDYFNTEQKLELHKCKSNVEKSKGSNSMRLSSANSCDIQTSSKFYHLAHEIVHGIGYKIYLALLIIGCIFMLLAHSGLEFGFIEAMHSFEEIIAILGMVASFIYMIMTKKVIENESFEDNEHKLMSLKETLIHSVSEISFVIVWIFVAYVLYDLIILTVGGEEILANLILGAGVLSVFAGAALGIVPGCGVQIVVMSFYLKGSVPFAALVANSISQDGDALFPLLAMDKKSALWATIITTIPAILVGLIIYFIY</sequence>
<feature type="transmembrane region" description="Helical" evidence="1">
    <location>
        <begin position="78"/>
        <end position="97"/>
    </location>
</feature>
<evidence type="ECO:0000313" key="3">
    <source>
        <dbReference type="Proteomes" id="UP001232584"/>
    </source>
</evidence>
<dbReference type="Pfam" id="PF11449">
    <property type="entry name" value="ArsP_2"/>
    <property type="match status" value="1"/>
</dbReference>
<evidence type="ECO:0000256" key="1">
    <source>
        <dbReference type="SAM" id="Phobius"/>
    </source>
</evidence>
<comment type="caution">
    <text evidence="2">The sequence shown here is derived from an EMBL/GenBank/DDBJ whole genome shotgun (WGS) entry which is preliminary data.</text>
</comment>
<evidence type="ECO:0008006" key="4">
    <source>
        <dbReference type="Google" id="ProtNLM"/>
    </source>
</evidence>
<dbReference type="Proteomes" id="UP001232584">
    <property type="component" value="Unassembled WGS sequence"/>
</dbReference>
<feature type="transmembrane region" description="Helical" evidence="1">
    <location>
        <begin position="50"/>
        <end position="72"/>
    </location>
</feature>
<proteinExistence type="predicted"/>
<feature type="transmembrane region" description="Helical" evidence="1">
    <location>
        <begin position="180"/>
        <end position="201"/>
    </location>
</feature>
<dbReference type="EMBL" id="JAUSWG010000002">
    <property type="protein sequence ID" value="MDQ0555462.1"/>
    <property type="molecule type" value="Genomic_DNA"/>
</dbReference>
<gene>
    <name evidence="2" type="ORF">QOZ92_000575</name>
</gene>
<feature type="transmembrane region" description="Helical" evidence="1">
    <location>
        <begin position="285"/>
        <end position="306"/>
    </location>
</feature>
<evidence type="ECO:0000313" key="2">
    <source>
        <dbReference type="EMBL" id="MDQ0555462.1"/>
    </source>
</evidence>
<feature type="transmembrane region" description="Helical" evidence="1">
    <location>
        <begin position="12"/>
        <end position="29"/>
    </location>
</feature>
<dbReference type="InterPro" id="IPR021552">
    <property type="entry name" value="ArsP_2"/>
</dbReference>
<name>A0ABU0MX37_9FIRM</name>